<evidence type="ECO:0000256" key="1">
    <source>
        <dbReference type="SAM" id="Phobius"/>
    </source>
</evidence>
<accession>A0A6C0FCF3</accession>
<name>A0A6C0FCF3_9ZZZZ</name>
<protein>
    <submittedName>
        <fullName evidence="2">Uncharacterized protein</fullName>
    </submittedName>
</protein>
<feature type="transmembrane region" description="Helical" evidence="1">
    <location>
        <begin position="6"/>
        <end position="25"/>
    </location>
</feature>
<sequence length="110" mass="12689">MKVHSLWFVCIAVRICLILLSVKLIKDEKYRFVPLVFLSLIGMGFLYKAVTGSNNETQVAKVFWHETRIVHSALYLLAAYYCFKKNTTVMTLLLSADLLFSISYRFVTDV</sequence>
<dbReference type="EMBL" id="MN738832">
    <property type="protein sequence ID" value="QHT38561.1"/>
    <property type="molecule type" value="Genomic_DNA"/>
</dbReference>
<dbReference type="AlphaFoldDB" id="A0A6C0FCF3"/>
<reference evidence="2" key="1">
    <citation type="journal article" date="2020" name="Nature">
        <title>Giant virus diversity and host interactions through global metagenomics.</title>
        <authorList>
            <person name="Schulz F."/>
            <person name="Roux S."/>
            <person name="Paez-Espino D."/>
            <person name="Jungbluth S."/>
            <person name="Walsh D.A."/>
            <person name="Denef V.J."/>
            <person name="McMahon K.D."/>
            <person name="Konstantinidis K.T."/>
            <person name="Eloe-Fadrosh E.A."/>
            <person name="Kyrpides N.C."/>
            <person name="Woyke T."/>
        </authorList>
    </citation>
    <scope>NUCLEOTIDE SEQUENCE</scope>
    <source>
        <strain evidence="2">GVMAG-S-ERX556106-38</strain>
    </source>
</reference>
<feature type="transmembrane region" description="Helical" evidence="1">
    <location>
        <begin position="32"/>
        <end position="50"/>
    </location>
</feature>
<evidence type="ECO:0000313" key="2">
    <source>
        <dbReference type="EMBL" id="QHT38561.1"/>
    </source>
</evidence>
<keyword evidence="1" id="KW-0472">Membrane</keyword>
<keyword evidence="1" id="KW-0812">Transmembrane</keyword>
<organism evidence="2">
    <name type="scientific">viral metagenome</name>
    <dbReference type="NCBI Taxonomy" id="1070528"/>
    <lineage>
        <taxon>unclassified sequences</taxon>
        <taxon>metagenomes</taxon>
        <taxon>organismal metagenomes</taxon>
    </lineage>
</organism>
<proteinExistence type="predicted"/>
<keyword evidence="1" id="KW-1133">Transmembrane helix</keyword>